<accession>A0ABP1AAR4</accession>
<evidence type="ECO:0000313" key="3">
    <source>
        <dbReference type="Proteomes" id="UP001497522"/>
    </source>
</evidence>
<feature type="compositionally biased region" description="Polar residues" evidence="1">
    <location>
        <begin position="202"/>
        <end position="212"/>
    </location>
</feature>
<keyword evidence="3" id="KW-1185">Reference proteome</keyword>
<feature type="region of interest" description="Disordered" evidence="1">
    <location>
        <begin position="71"/>
        <end position="239"/>
    </location>
</feature>
<gene>
    <name evidence="2" type="ORF">CSSPJE1EN2_LOCUS2566</name>
</gene>
<evidence type="ECO:0000256" key="1">
    <source>
        <dbReference type="SAM" id="MobiDB-lite"/>
    </source>
</evidence>
<organism evidence="2 3">
    <name type="scientific">Sphagnum jensenii</name>
    <dbReference type="NCBI Taxonomy" id="128206"/>
    <lineage>
        <taxon>Eukaryota</taxon>
        <taxon>Viridiplantae</taxon>
        <taxon>Streptophyta</taxon>
        <taxon>Embryophyta</taxon>
        <taxon>Bryophyta</taxon>
        <taxon>Sphagnophytina</taxon>
        <taxon>Sphagnopsida</taxon>
        <taxon>Sphagnales</taxon>
        <taxon>Sphagnaceae</taxon>
        <taxon>Sphagnum</taxon>
    </lineage>
</organism>
<sequence>MGKMETCSDLDEQQISKLNKYSLVALRIRKAGRGTRLGFGKFKCRKPNLGGNVGAKAHCPESTKVLSATNGSLKASAHDHRKSLPAQSSPSPGSSTNPREMIAGLAPTDPAALSESGNTQAPNKGAETASARSSEESREGTPWSPPSPIKLRKDSMRSAKIAIGKPRSSSLASNGVGKHVASEKLPTIEKKNSGENSDPGKGSNTNKNTTPSPILITHVSKGPGKNAPQGAELQGPSPVDHGLEIEAEFPHDMVSEMQNNSAMKARRMVIGKTLGGRPSFKALHECLKLHLLATYVSTTLLTRGHFLIAFENEEGAIATRKLTTVDWSGLSLSFSKFSPDFDSSAQGAEALLTHSIKV</sequence>
<evidence type="ECO:0008006" key="4">
    <source>
        <dbReference type="Google" id="ProtNLM"/>
    </source>
</evidence>
<dbReference type="Proteomes" id="UP001497522">
    <property type="component" value="Chromosome 10"/>
</dbReference>
<feature type="compositionally biased region" description="Basic and acidic residues" evidence="1">
    <location>
        <begin position="180"/>
        <end position="193"/>
    </location>
</feature>
<evidence type="ECO:0000313" key="2">
    <source>
        <dbReference type="EMBL" id="CAK9859571.1"/>
    </source>
</evidence>
<proteinExistence type="predicted"/>
<dbReference type="EMBL" id="OZ023711">
    <property type="protein sequence ID" value="CAK9859571.1"/>
    <property type="molecule type" value="Genomic_DNA"/>
</dbReference>
<reference evidence="2" key="1">
    <citation type="submission" date="2024-03" db="EMBL/GenBank/DDBJ databases">
        <authorList>
            <consortium name="ELIXIR-Norway"/>
            <consortium name="Elixir Norway"/>
        </authorList>
    </citation>
    <scope>NUCLEOTIDE SEQUENCE</scope>
</reference>
<name>A0ABP1AAR4_9BRYO</name>
<feature type="compositionally biased region" description="Polar residues" evidence="1">
    <location>
        <begin position="85"/>
        <end position="98"/>
    </location>
</feature>
<protein>
    <recommendedName>
        <fullName evidence="4">DUF4283 domain-containing protein</fullName>
    </recommendedName>
</protein>